<keyword evidence="1" id="KW-1133">Transmembrane helix</keyword>
<comment type="caution">
    <text evidence="2">The sequence shown here is derived from an EMBL/GenBank/DDBJ whole genome shotgun (WGS) entry which is preliminary data.</text>
</comment>
<keyword evidence="1" id="KW-0472">Membrane</keyword>
<feature type="transmembrane region" description="Helical" evidence="1">
    <location>
        <begin position="69"/>
        <end position="88"/>
    </location>
</feature>
<keyword evidence="1" id="KW-0812">Transmembrane</keyword>
<sequence length="168" mass="17655">MPHPLSNVGAIHTVLSLIPIVAGLLAFVRQGRIDPASGLGRIYWVGMILSVVTAFGLSSTGGFNPGHALGLLTLLVMACATAAPRIAFLGRAAGYLQVGLMSFSFLLLLVPGTNETLSRLPVGHPIGHGPDSPPVKLALACVFVLFLLGTGYQMLRLRQRHGKPATLR</sequence>
<dbReference type="AlphaFoldDB" id="A0A7X3G3H4"/>
<name>A0A7X3G3H4_9BURK</name>
<accession>A0A7X3G3H4</accession>
<dbReference type="Proteomes" id="UP000443353">
    <property type="component" value="Unassembled WGS sequence"/>
</dbReference>
<dbReference type="EMBL" id="WSES01000007">
    <property type="protein sequence ID" value="MVW62977.1"/>
    <property type="molecule type" value="Genomic_DNA"/>
</dbReference>
<feature type="transmembrane region" description="Helical" evidence="1">
    <location>
        <begin position="134"/>
        <end position="155"/>
    </location>
</feature>
<evidence type="ECO:0000313" key="2">
    <source>
        <dbReference type="EMBL" id="MVW62977.1"/>
    </source>
</evidence>
<protein>
    <recommendedName>
        <fullName evidence="4">DUF2306 domain-containing protein</fullName>
    </recommendedName>
</protein>
<evidence type="ECO:0000256" key="1">
    <source>
        <dbReference type="SAM" id="Phobius"/>
    </source>
</evidence>
<dbReference type="RefSeq" id="WP_056137357.1">
    <property type="nucleotide sequence ID" value="NZ_WSES01000007.1"/>
</dbReference>
<feature type="transmembrane region" description="Helical" evidence="1">
    <location>
        <begin position="95"/>
        <end position="114"/>
    </location>
</feature>
<keyword evidence="3" id="KW-1185">Reference proteome</keyword>
<proteinExistence type="predicted"/>
<gene>
    <name evidence="2" type="ORF">GPY61_23955</name>
</gene>
<reference evidence="2 3" key="1">
    <citation type="submission" date="2019-12" db="EMBL/GenBank/DDBJ databases">
        <authorList>
            <person name="Li C."/>
            <person name="Zhao J."/>
        </authorList>
    </citation>
    <scope>NUCLEOTIDE SEQUENCE [LARGE SCALE GENOMIC DNA]</scope>
    <source>
        <strain evidence="2 3">NEAU-DD11</strain>
    </source>
</reference>
<evidence type="ECO:0008006" key="4">
    <source>
        <dbReference type="Google" id="ProtNLM"/>
    </source>
</evidence>
<evidence type="ECO:0000313" key="3">
    <source>
        <dbReference type="Proteomes" id="UP000443353"/>
    </source>
</evidence>
<feature type="transmembrane region" description="Helical" evidence="1">
    <location>
        <begin position="6"/>
        <end position="28"/>
    </location>
</feature>
<organism evidence="2 3">
    <name type="scientific">Massilia cellulosiltytica</name>
    <dbReference type="NCBI Taxonomy" id="2683234"/>
    <lineage>
        <taxon>Bacteria</taxon>
        <taxon>Pseudomonadati</taxon>
        <taxon>Pseudomonadota</taxon>
        <taxon>Betaproteobacteria</taxon>
        <taxon>Burkholderiales</taxon>
        <taxon>Oxalobacteraceae</taxon>
        <taxon>Telluria group</taxon>
        <taxon>Massilia</taxon>
    </lineage>
</organism>
<feature type="transmembrane region" description="Helical" evidence="1">
    <location>
        <begin position="40"/>
        <end position="57"/>
    </location>
</feature>